<organism evidence="1 2">
    <name type="scientific">Belliella alkalica</name>
    <dbReference type="NCBI Taxonomy" id="1730871"/>
    <lineage>
        <taxon>Bacteria</taxon>
        <taxon>Pseudomonadati</taxon>
        <taxon>Bacteroidota</taxon>
        <taxon>Cytophagia</taxon>
        <taxon>Cytophagales</taxon>
        <taxon>Cyclobacteriaceae</taxon>
        <taxon>Belliella</taxon>
    </lineage>
</organism>
<comment type="caution">
    <text evidence="1">The sequence shown here is derived from an EMBL/GenBank/DDBJ whole genome shotgun (WGS) entry which is preliminary data.</text>
</comment>
<dbReference type="RefSeq" id="WP_241413719.1">
    <property type="nucleotide sequence ID" value="NZ_JAKZGO010000014.1"/>
</dbReference>
<evidence type="ECO:0000313" key="1">
    <source>
        <dbReference type="EMBL" id="MCH7414913.1"/>
    </source>
</evidence>
<dbReference type="EMBL" id="JAKZGO010000014">
    <property type="protein sequence ID" value="MCH7414913.1"/>
    <property type="molecule type" value="Genomic_DNA"/>
</dbReference>
<dbReference type="Proteomes" id="UP001165430">
    <property type="component" value="Unassembled WGS sequence"/>
</dbReference>
<dbReference type="Pfam" id="PF17170">
    <property type="entry name" value="DUF5128"/>
    <property type="match status" value="1"/>
</dbReference>
<dbReference type="PROSITE" id="PS51257">
    <property type="entry name" value="PROKAR_LIPOPROTEIN"/>
    <property type="match status" value="1"/>
</dbReference>
<proteinExistence type="predicted"/>
<evidence type="ECO:0000313" key="2">
    <source>
        <dbReference type="Proteomes" id="UP001165430"/>
    </source>
</evidence>
<keyword evidence="2" id="KW-1185">Reference proteome</keyword>
<sequence>MKLRLIIVIVVLSVSCEKPYLNLDGTQIIQIDKSLNSKIQLDEIELIRLEDNPFSQIVILEEVIHSEQGFFINDKTATNTIFLYDESGKYQHHINRKGEGPGEYRGIKGIVWNEDLKELTLIPMDLNKELKFDIHGNYLNERKTNQNIIFSDFVDFGDDRLVFNISRMNHEDNVMLLKGEDIENKWLPYSDELDNTPVLTNKAMCRIDEKVLFAINARDSIYQYDNETQNVSAKYFIDFGSKKVDLSLEQKLSDHEFFKYITNEDVYFGIDFLYQADDFLSFTTMSSGGFVVFFYNTAKGILHSSEKLLNDKLENGKLDRIVGVSRDGRFIGLLDTKDIKNIKEIQSIKKNFDSFRNIDREDKVLVLFSLK</sequence>
<protein>
    <submittedName>
        <fullName evidence="1">6-bladed beta-propeller</fullName>
    </submittedName>
</protein>
<name>A0ABS9VET0_9BACT</name>
<gene>
    <name evidence="1" type="ORF">MM213_15540</name>
</gene>
<accession>A0ABS9VET0</accession>
<reference evidence="1" key="1">
    <citation type="submission" date="2022-03" db="EMBL/GenBank/DDBJ databases">
        <title>De novo assembled genomes of Belliella spp. (Cyclobacteriaceae) strains.</title>
        <authorList>
            <person name="Szabo A."/>
            <person name="Korponai K."/>
            <person name="Felfoldi T."/>
        </authorList>
    </citation>
    <scope>NUCLEOTIDE SEQUENCE</scope>
    <source>
        <strain evidence="1">DSM 111903</strain>
    </source>
</reference>